<dbReference type="Proteomes" id="UP000188268">
    <property type="component" value="Unassembled WGS sequence"/>
</dbReference>
<accession>A0A1R3GZU3</accession>
<reference evidence="1 2" key="1">
    <citation type="submission" date="2013-09" db="EMBL/GenBank/DDBJ databases">
        <title>Corchorus capsularis genome sequencing.</title>
        <authorList>
            <person name="Alam M."/>
            <person name="Haque M.S."/>
            <person name="Islam M.S."/>
            <person name="Emdad E.M."/>
            <person name="Islam M.M."/>
            <person name="Ahmed B."/>
            <person name="Halim A."/>
            <person name="Hossen Q.M.M."/>
            <person name="Hossain M.Z."/>
            <person name="Ahmed R."/>
            <person name="Khan M.M."/>
            <person name="Islam R."/>
            <person name="Rashid M.M."/>
            <person name="Khan S.A."/>
            <person name="Rahman M.S."/>
            <person name="Alam M."/>
        </authorList>
    </citation>
    <scope>NUCLEOTIDE SEQUENCE [LARGE SCALE GENOMIC DNA]</scope>
    <source>
        <strain evidence="2">cv. CVL-1</strain>
        <tissue evidence="1">Whole seedling</tissue>
    </source>
</reference>
<proteinExistence type="predicted"/>
<protein>
    <submittedName>
        <fullName evidence="1">Uncharacterized protein</fullName>
    </submittedName>
</protein>
<dbReference type="AlphaFoldDB" id="A0A1R3GZU3"/>
<organism evidence="1 2">
    <name type="scientific">Corchorus capsularis</name>
    <name type="common">Jute</name>
    <dbReference type="NCBI Taxonomy" id="210143"/>
    <lineage>
        <taxon>Eukaryota</taxon>
        <taxon>Viridiplantae</taxon>
        <taxon>Streptophyta</taxon>
        <taxon>Embryophyta</taxon>
        <taxon>Tracheophyta</taxon>
        <taxon>Spermatophyta</taxon>
        <taxon>Magnoliopsida</taxon>
        <taxon>eudicotyledons</taxon>
        <taxon>Gunneridae</taxon>
        <taxon>Pentapetalae</taxon>
        <taxon>rosids</taxon>
        <taxon>malvids</taxon>
        <taxon>Malvales</taxon>
        <taxon>Malvaceae</taxon>
        <taxon>Grewioideae</taxon>
        <taxon>Apeibeae</taxon>
        <taxon>Corchorus</taxon>
    </lineage>
</organism>
<comment type="caution">
    <text evidence="1">The sequence shown here is derived from an EMBL/GenBank/DDBJ whole genome shotgun (WGS) entry which is preliminary data.</text>
</comment>
<evidence type="ECO:0000313" key="2">
    <source>
        <dbReference type="Proteomes" id="UP000188268"/>
    </source>
</evidence>
<keyword evidence="2" id="KW-1185">Reference proteome</keyword>
<sequence>RHGLLPSLAGVRIQTTGLLLSPISQMFVCKSNQRSSLHEVIFDMRDTKVFRRKKRFDVLPVHVQIQQLQVTLKAWSCMQAKV</sequence>
<dbReference type="Gramene" id="OMO63634">
    <property type="protein sequence ID" value="OMO63634"/>
    <property type="gene ID" value="CCACVL1_22373"/>
</dbReference>
<gene>
    <name evidence="1" type="ORF">CCACVL1_22373</name>
</gene>
<dbReference type="EMBL" id="AWWV01012906">
    <property type="protein sequence ID" value="OMO63634.1"/>
    <property type="molecule type" value="Genomic_DNA"/>
</dbReference>
<evidence type="ECO:0000313" key="1">
    <source>
        <dbReference type="EMBL" id="OMO63634.1"/>
    </source>
</evidence>
<feature type="non-terminal residue" evidence="1">
    <location>
        <position position="1"/>
    </location>
</feature>
<name>A0A1R3GZU3_COCAP</name>